<sequence length="765" mass="85429">MFSSTKMRMNVIKRNGSSEAVSFDKIMTRISRLCWPENGKPTHRGSRAQNGLAVDISRIVANICASIVDNITTVQLDDLTADKAASLTTLNPDYGILAARIAISNLQKQTSDSIVDTYSKLEHLLSDEFMNLVRTHGDQYQAFIDYDRDFDFDYFGFATMQRLYLTKVGSKIIERPQHTYLRVAIALWGSDIERVKETYDALSRRKFTHASPTLFNAGFKKANLASCFLVHCNDSLTDIFKCLGDVAQLSKYGGGIGLHMSDIRGRGAEIRGTNGESDGIVPMLKVFDTTSAYANQGGRRKGSFAVYLEPHHPDIMDFLLLRRNQGEESLRARNLFYAMWVNDLFMKRVETDAQWSLLDPHECPGLSDVYGKEYEELYTKYESEGKAKRVVKARDVWNTMVTTQMETGMPYVLNKDSVNAKNMQSNAGTIKGSNLCAEIVEYTSKEETAVCVIGSIVLKNYVKNDAFDFEDLRKHVKVLTKNLDRSIDVMAYAVPEAETSNKRRRPVGVGVQGLQDVFFQLKMPFDSEQARKLNREIFEHIYFAAVEASCELSDEHGPHPTFEGSPASKGIMQYHLWGVTPQTALDWAGLESRVKKGVRNSLTTALMPTASTAQICGSVEAAEPITSNIYSRRTLAGEFPVVNSYLVRELIARGTWSEAMKNQIIANGGSIQKVIGIHPDVKAVYKTSWEISMKTVIDLAADRGAFVDQTQSMNLFLATPTLKSMTSMLFYAWKKGLKTLVYYTRSKPAANAIAVTVDECIACSA</sequence>
<dbReference type="GO" id="GO:0005524">
    <property type="term" value="F:ATP binding"/>
    <property type="evidence" value="ECO:0007669"/>
    <property type="project" value="UniProtKB-UniRule"/>
</dbReference>
<dbReference type="Pfam" id="PF03477">
    <property type="entry name" value="ATP-cone"/>
    <property type="match status" value="1"/>
</dbReference>
<dbReference type="InterPro" id="IPR008926">
    <property type="entry name" value="RNR_R1-su_N"/>
</dbReference>
<dbReference type="PRINTS" id="PR01183">
    <property type="entry name" value="RIBORDTASEM1"/>
</dbReference>
<reference evidence="10 11" key="1">
    <citation type="journal article" date="2007" name="Virology">
        <title>Sequence and annotation of the 314-kb MT325 and the 321-kb FR483 viruses that infect Chlorella Pbi.</title>
        <authorList>
            <person name="Fitzgerald L.A."/>
            <person name="Graves M.V."/>
            <person name="Li X."/>
            <person name="Feldblyum T."/>
            <person name="Hartigan J."/>
            <person name="Van Etten J.L."/>
        </authorList>
    </citation>
    <scope>NUCLEOTIDE SEQUENCE [LARGE SCALE GENOMIC DNA]</scope>
    <source>
        <strain evidence="10 11">MT325</strain>
    </source>
</reference>
<name>A7IVF7_PBCVM</name>
<evidence type="ECO:0000259" key="9">
    <source>
        <dbReference type="PROSITE" id="PS51161"/>
    </source>
</evidence>
<accession>A7IVF7</accession>
<keyword evidence="2" id="KW-0021">Allosteric enzyme</keyword>
<keyword evidence="3 7" id="KW-0547">Nucleotide-binding</keyword>
<dbReference type="PANTHER" id="PTHR11573:SF6">
    <property type="entry name" value="RIBONUCLEOSIDE-DIPHOSPHATE REDUCTASE LARGE SUBUNIT"/>
    <property type="match status" value="1"/>
</dbReference>
<evidence type="ECO:0000256" key="1">
    <source>
        <dbReference type="ARBA" id="ARBA00010406"/>
    </source>
</evidence>
<comment type="function">
    <text evidence="8">Provides the precursors necessary for DNA synthesis. Catalyzes the biosynthesis of deoxyribonucleotides from the corresponding ribonucleotides.</text>
</comment>
<dbReference type="GO" id="GO:0004748">
    <property type="term" value="F:ribonucleoside-diphosphate reductase activity, thioredoxin disulfide as acceptor"/>
    <property type="evidence" value="ECO:0007669"/>
    <property type="project" value="UniProtKB-EC"/>
</dbReference>
<evidence type="ECO:0000256" key="2">
    <source>
        <dbReference type="ARBA" id="ARBA00022533"/>
    </source>
</evidence>
<evidence type="ECO:0000256" key="8">
    <source>
        <dbReference type="RuleBase" id="RU003410"/>
    </source>
</evidence>
<dbReference type="SUPFAM" id="SSF51998">
    <property type="entry name" value="PFL-like glycyl radical enzymes"/>
    <property type="match status" value="1"/>
</dbReference>
<dbReference type="NCBIfam" id="TIGR02506">
    <property type="entry name" value="NrdE_NrdA"/>
    <property type="match status" value="1"/>
</dbReference>
<evidence type="ECO:0000313" key="10">
    <source>
        <dbReference type="EMBL" id="ABT14331.1"/>
    </source>
</evidence>
<dbReference type="Gene3D" id="3.20.70.20">
    <property type="match status" value="1"/>
</dbReference>
<dbReference type="InterPro" id="IPR039718">
    <property type="entry name" value="Rrm1"/>
</dbReference>
<gene>
    <name evidence="10" type="primary">M777L</name>
    <name evidence="10" type="ORF">MT325_M777L</name>
</gene>
<dbReference type="GO" id="GO:0009263">
    <property type="term" value="P:deoxyribonucleotide biosynthetic process"/>
    <property type="evidence" value="ECO:0007669"/>
    <property type="project" value="UniProtKB-KW"/>
</dbReference>
<dbReference type="Pfam" id="PF02867">
    <property type="entry name" value="Ribonuc_red_lgC"/>
    <property type="match status" value="1"/>
</dbReference>
<evidence type="ECO:0000256" key="6">
    <source>
        <dbReference type="ARBA" id="ARBA00023116"/>
    </source>
</evidence>
<dbReference type="CDD" id="cd01679">
    <property type="entry name" value="RNR_I"/>
    <property type="match status" value="1"/>
</dbReference>
<protein>
    <recommendedName>
        <fullName evidence="8">Ribonucleoside-diphosphate reductase</fullName>
        <ecNumber evidence="8">1.17.4.1</ecNumber>
    </recommendedName>
</protein>
<dbReference type="PROSITE" id="PS51161">
    <property type="entry name" value="ATP_CONE"/>
    <property type="match status" value="1"/>
</dbReference>
<feature type="domain" description="ATP-cone" evidence="9">
    <location>
        <begin position="9"/>
        <end position="112"/>
    </location>
</feature>
<evidence type="ECO:0000256" key="3">
    <source>
        <dbReference type="ARBA" id="ARBA00022741"/>
    </source>
</evidence>
<keyword evidence="6 8" id="KW-0215">Deoxyribonucleotide synthesis</keyword>
<organismHost>
    <name type="scientific">Paramecium bursaria</name>
    <dbReference type="NCBI Taxonomy" id="74790"/>
</organismHost>
<dbReference type="InterPro" id="IPR013509">
    <property type="entry name" value="RNR_lsu_N"/>
</dbReference>
<proteinExistence type="inferred from homology"/>
<dbReference type="UniPathway" id="UPA00326"/>
<dbReference type="PANTHER" id="PTHR11573">
    <property type="entry name" value="RIBONUCLEOSIDE-DIPHOSPHATE REDUCTASE LARGE CHAIN"/>
    <property type="match status" value="1"/>
</dbReference>
<organism evidence="10 11">
    <name type="scientific">Paramecium bursaria Chlorella virus MT325</name>
    <name type="common">PBCV-MT325</name>
    <dbReference type="NCBI Taxonomy" id="346932"/>
    <lineage>
        <taxon>Viruses</taxon>
        <taxon>Varidnaviria</taxon>
        <taxon>Bamfordvirae</taxon>
        <taxon>Nucleocytoviricota</taxon>
        <taxon>Megaviricetes</taxon>
        <taxon>Algavirales</taxon>
        <taxon>Phycodnaviridae</taxon>
        <taxon>Chlorovirus</taxon>
        <taxon>Chlorovirus conductrix</taxon>
        <taxon>Paramecium bursaria Chlorella virus A1</taxon>
    </lineage>
</organism>
<dbReference type="InterPro" id="IPR000788">
    <property type="entry name" value="RNR_lg_C"/>
</dbReference>
<evidence type="ECO:0000313" key="11">
    <source>
        <dbReference type="Proteomes" id="UP000246715"/>
    </source>
</evidence>
<comment type="catalytic activity">
    <reaction evidence="8">
        <text>a 2'-deoxyribonucleoside 5'-diphosphate + [thioredoxin]-disulfide + H2O = a ribonucleoside 5'-diphosphate + [thioredoxin]-dithiol</text>
        <dbReference type="Rhea" id="RHEA:23252"/>
        <dbReference type="Rhea" id="RHEA-COMP:10698"/>
        <dbReference type="Rhea" id="RHEA-COMP:10700"/>
        <dbReference type="ChEBI" id="CHEBI:15377"/>
        <dbReference type="ChEBI" id="CHEBI:29950"/>
        <dbReference type="ChEBI" id="CHEBI:50058"/>
        <dbReference type="ChEBI" id="CHEBI:57930"/>
        <dbReference type="ChEBI" id="CHEBI:73316"/>
        <dbReference type="EC" id="1.17.4.1"/>
    </reaction>
</comment>
<keyword evidence="4 7" id="KW-0067">ATP-binding</keyword>
<dbReference type="InterPro" id="IPR013346">
    <property type="entry name" value="NrdE_NrdA_C"/>
</dbReference>
<dbReference type="EMBL" id="DQ491001">
    <property type="protein sequence ID" value="ABT14331.1"/>
    <property type="molecule type" value="Genomic_DNA"/>
</dbReference>
<dbReference type="Pfam" id="PF00317">
    <property type="entry name" value="Ribonuc_red_lgN"/>
    <property type="match status" value="1"/>
</dbReference>
<comment type="similarity">
    <text evidence="1 8">Belongs to the ribonucleoside diphosphate reductase large chain family.</text>
</comment>
<dbReference type="Proteomes" id="UP000246715">
    <property type="component" value="Segment"/>
</dbReference>
<dbReference type="PROSITE" id="PS00089">
    <property type="entry name" value="RIBORED_LARGE"/>
    <property type="match status" value="1"/>
</dbReference>
<dbReference type="InterPro" id="IPR005144">
    <property type="entry name" value="ATP-cone_dom"/>
</dbReference>
<evidence type="ECO:0000256" key="7">
    <source>
        <dbReference type="PROSITE-ProRule" id="PRU00492"/>
    </source>
</evidence>
<evidence type="ECO:0000256" key="4">
    <source>
        <dbReference type="ARBA" id="ARBA00022840"/>
    </source>
</evidence>
<dbReference type="SUPFAM" id="SSF48168">
    <property type="entry name" value="R1 subunit of ribonucleotide reductase, N-terminal domain"/>
    <property type="match status" value="1"/>
</dbReference>
<dbReference type="EC" id="1.17.4.1" evidence="8"/>
<keyword evidence="5 8" id="KW-0560">Oxidoreductase</keyword>
<evidence type="ECO:0000256" key="5">
    <source>
        <dbReference type="ARBA" id="ARBA00023002"/>
    </source>
</evidence>